<keyword evidence="10" id="KW-1185">Reference proteome</keyword>
<dbReference type="GO" id="GO:0008270">
    <property type="term" value="F:zinc ion binding"/>
    <property type="evidence" value="ECO:0007669"/>
    <property type="project" value="UniProtKB-KW"/>
</dbReference>
<dbReference type="PANTHER" id="PTHR45740:SF2">
    <property type="entry name" value="POLY [ADP-RIBOSE] POLYMERASE"/>
    <property type="match status" value="1"/>
</dbReference>
<evidence type="ECO:0000259" key="8">
    <source>
        <dbReference type="PROSITE" id="PS51999"/>
    </source>
</evidence>
<feature type="domain" description="PARP catalytic" evidence="7">
    <location>
        <begin position="128"/>
        <end position="394"/>
    </location>
</feature>
<keyword evidence="5" id="KW-0520">NAD</keyword>
<feature type="compositionally biased region" description="Low complexity" evidence="6">
    <location>
        <begin position="101"/>
        <end position="110"/>
    </location>
</feature>
<protein>
    <recommendedName>
        <fullName evidence="5">Poly [ADP-ribose] polymerase</fullName>
        <shortName evidence="5">PARP</shortName>
        <ecNumber evidence="5">2.4.2.-</ecNumber>
    </recommendedName>
</protein>
<dbReference type="SUPFAM" id="SSF56399">
    <property type="entry name" value="ADP-ribosylation"/>
    <property type="match status" value="1"/>
</dbReference>
<evidence type="ECO:0000256" key="3">
    <source>
        <dbReference type="ARBA" id="ARBA00022833"/>
    </source>
</evidence>
<evidence type="ECO:0000256" key="4">
    <source>
        <dbReference type="PROSITE-ProRule" id="PRU01343"/>
    </source>
</evidence>
<keyword evidence="5" id="KW-0808">Transferase</keyword>
<evidence type="ECO:0000256" key="6">
    <source>
        <dbReference type="SAM" id="MobiDB-lite"/>
    </source>
</evidence>
<comment type="caution">
    <text evidence="9">The sequence shown here is derived from an EMBL/GenBank/DDBJ whole genome shotgun (WGS) entry which is preliminary data.</text>
</comment>
<feature type="domain" description="GRF-type" evidence="8">
    <location>
        <begin position="392"/>
        <end position="433"/>
    </location>
</feature>
<evidence type="ECO:0000259" key="7">
    <source>
        <dbReference type="PROSITE" id="PS51059"/>
    </source>
</evidence>
<dbReference type="InterPro" id="IPR012317">
    <property type="entry name" value="Poly(ADP-ribose)pol_cat_dom"/>
</dbReference>
<gene>
    <name evidence="9" type="ORF">ACHAW5_002522</name>
</gene>
<dbReference type="EC" id="2.4.2.-" evidence="5"/>
<dbReference type="Pfam" id="PF06839">
    <property type="entry name" value="Zn_ribbon_GRF"/>
    <property type="match status" value="2"/>
</dbReference>
<keyword evidence="2 4" id="KW-0863">Zinc-finger</keyword>
<sequence length="455" mass="50695">MAPTSLCSCGAVREQLVAGSGASFPGRSYYMCEQCKSFDWADEQRKHLFSDVQGPVCKCKKATVQRQVKKEGPSKGKKFWTCAAWPKGCKFFQFQEPEQLSPLRSSSPSQHIVTPTKKRPPQPGFASYLADWKIMQLLQQMMHVDPVMMKSKSGLTYDTLQVVGAWKITNPSRLQKYEEAMTRERNKVLISKPPVSPLVLSDTSYTTAMNALGLQKLDATAGEVMLLHGTKPDKLHSILFEGLDPSVAADGLFGRGVYFAEDAAKIDQYAVVDRRYSKEGDLQELHEKIYTGSNLHPGNVLYCLISRVLTGKYVSTKDGVKTLPSHESESSRPLFTDETRSAIVPFGDGTIPSSLIAEPGGQVQTFREFIVFKPDQIFVEYLVAYQRVRTRCDCGKPAIERTVTKEGPNRGRKILFCCGDEKKCSFFQMLPMCHCGKSADIATSQSPSNPGKRYF</sequence>
<feature type="region of interest" description="Disordered" evidence="6">
    <location>
        <begin position="101"/>
        <end position="121"/>
    </location>
</feature>
<dbReference type="PANTHER" id="PTHR45740">
    <property type="entry name" value="POLY [ADP-RIBOSE] POLYMERASE"/>
    <property type="match status" value="1"/>
</dbReference>
<dbReference type="EMBL" id="JALLAZ020000371">
    <property type="protein sequence ID" value="KAL3796836.1"/>
    <property type="molecule type" value="Genomic_DNA"/>
</dbReference>
<reference evidence="9 10" key="1">
    <citation type="submission" date="2024-10" db="EMBL/GenBank/DDBJ databases">
        <title>Updated reference genomes for cyclostephanoid diatoms.</title>
        <authorList>
            <person name="Roberts W.R."/>
            <person name="Alverson A.J."/>
        </authorList>
    </citation>
    <scope>NUCLEOTIDE SEQUENCE [LARGE SCALE GENOMIC DNA]</scope>
    <source>
        <strain evidence="9 10">AJA276-08</strain>
    </source>
</reference>
<evidence type="ECO:0000256" key="2">
    <source>
        <dbReference type="ARBA" id="ARBA00022771"/>
    </source>
</evidence>
<organism evidence="9 10">
    <name type="scientific">Stephanodiscus triporus</name>
    <dbReference type="NCBI Taxonomy" id="2934178"/>
    <lineage>
        <taxon>Eukaryota</taxon>
        <taxon>Sar</taxon>
        <taxon>Stramenopiles</taxon>
        <taxon>Ochrophyta</taxon>
        <taxon>Bacillariophyta</taxon>
        <taxon>Coscinodiscophyceae</taxon>
        <taxon>Thalassiosirophycidae</taxon>
        <taxon>Stephanodiscales</taxon>
        <taxon>Stephanodiscaceae</taxon>
        <taxon>Stephanodiscus</taxon>
    </lineage>
</organism>
<dbReference type="PROSITE" id="PS51059">
    <property type="entry name" value="PARP_CATALYTIC"/>
    <property type="match status" value="1"/>
</dbReference>
<dbReference type="Proteomes" id="UP001530315">
    <property type="component" value="Unassembled WGS sequence"/>
</dbReference>
<evidence type="ECO:0000256" key="1">
    <source>
        <dbReference type="ARBA" id="ARBA00022723"/>
    </source>
</evidence>
<keyword evidence="3" id="KW-0862">Zinc</keyword>
<feature type="domain" description="GRF-type" evidence="8">
    <location>
        <begin position="57"/>
        <end position="98"/>
    </location>
</feature>
<name>A0ABD3QBH4_9STRA</name>
<evidence type="ECO:0000313" key="9">
    <source>
        <dbReference type="EMBL" id="KAL3796836.1"/>
    </source>
</evidence>
<evidence type="ECO:0000313" key="10">
    <source>
        <dbReference type="Proteomes" id="UP001530315"/>
    </source>
</evidence>
<dbReference type="Gene3D" id="3.90.228.10">
    <property type="match status" value="1"/>
</dbReference>
<dbReference type="PROSITE" id="PS51999">
    <property type="entry name" value="ZF_GRF"/>
    <property type="match status" value="2"/>
</dbReference>
<accession>A0ABD3QBH4</accession>
<proteinExistence type="predicted"/>
<keyword evidence="1" id="KW-0479">Metal-binding</keyword>
<evidence type="ECO:0000256" key="5">
    <source>
        <dbReference type="RuleBase" id="RU362114"/>
    </source>
</evidence>
<dbReference type="AlphaFoldDB" id="A0ABD3QBH4"/>
<dbReference type="Pfam" id="PF00644">
    <property type="entry name" value="PARP"/>
    <property type="match status" value="1"/>
</dbReference>
<dbReference type="InterPro" id="IPR051712">
    <property type="entry name" value="ARTD-AVP"/>
</dbReference>
<keyword evidence="5" id="KW-0328">Glycosyltransferase</keyword>
<dbReference type="GO" id="GO:0003950">
    <property type="term" value="F:NAD+ poly-ADP-ribosyltransferase activity"/>
    <property type="evidence" value="ECO:0007669"/>
    <property type="project" value="UniProtKB-UniRule"/>
</dbReference>
<dbReference type="InterPro" id="IPR010666">
    <property type="entry name" value="Znf_GRF"/>
</dbReference>